<dbReference type="Gene3D" id="3.90.70.10">
    <property type="entry name" value="Cysteine proteinases"/>
    <property type="match status" value="1"/>
</dbReference>
<feature type="region of interest" description="Disordered" evidence="8">
    <location>
        <begin position="563"/>
        <end position="624"/>
    </location>
</feature>
<dbReference type="InterPro" id="IPR050185">
    <property type="entry name" value="Ub_carboxyl-term_hydrolase"/>
</dbReference>
<keyword evidence="6" id="KW-0378">Hydrolase</keyword>
<dbReference type="AlphaFoldDB" id="A0A168R913"/>
<dbReference type="CDD" id="cd02674">
    <property type="entry name" value="Peptidase_C19R"/>
    <property type="match status" value="1"/>
</dbReference>
<evidence type="ECO:0000256" key="5">
    <source>
        <dbReference type="ARBA" id="ARBA00022786"/>
    </source>
</evidence>
<dbReference type="SUPFAM" id="SSF140856">
    <property type="entry name" value="USP8 N-terminal domain-like"/>
    <property type="match status" value="1"/>
</dbReference>
<dbReference type="OrthoDB" id="292964at2759"/>
<dbReference type="GO" id="GO:0004843">
    <property type="term" value="F:cysteine-type deubiquitinase activity"/>
    <property type="evidence" value="ECO:0007669"/>
    <property type="project" value="UniProtKB-EC"/>
</dbReference>
<dbReference type="PROSITE" id="PS00972">
    <property type="entry name" value="USP_1"/>
    <property type="match status" value="1"/>
</dbReference>
<evidence type="ECO:0000259" key="10">
    <source>
        <dbReference type="PROSITE" id="PS50235"/>
    </source>
</evidence>
<dbReference type="InterPro" id="IPR015063">
    <property type="entry name" value="USP8_dimer"/>
</dbReference>
<dbReference type="SUPFAM" id="SSF54001">
    <property type="entry name" value="Cysteine proteinases"/>
    <property type="match status" value="1"/>
</dbReference>
<name>A0A168R913_ABSGL</name>
<feature type="domain" description="Rhodanese" evidence="9">
    <location>
        <begin position="263"/>
        <end position="385"/>
    </location>
</feature>
<dbReference type="InterPro" id="IPR001763">
    <property type="entry name" value="Rhodanese-like_dom"/>
</dbReference>
<dbReference type="InterPro" id="IPR036873">
    <property type="entry name" value="Rhodanese-like_dom_sf"/>
</dbReference>
<dbReference type="InParanoid" id="A0A168R913"/>
<dbReference type="GO" id="GO:0006508">
    <property type="term" value="P:proteolysis"/>
    <property type="evidence" value="ECO:0007669"/>
    <property type="project" value="UniProtKB-KW"/>
</dbReference>
<dbReference type="Gene3D" id="3.40.250.10">
    <property type="entry name" value="Rhodanese-like domain"/>
    <property type="match status" value="1"/>
</dbReference>
<sequence>MSNSSFISTKATSLAELRSRAAIDETDIAKYALRRWVTSVNRLYEEGDSALRLKDIENAYVNTDLLYTMSFCRLSIMLEVIRQHPDYLSAQKDPFYVQLRKRTNSEVINILEDIGEKLQAQYNSKGDQLVPSEKTLEGDPELESILERYPPISSSPDLTALNDLPPVPDHVPSLIRNGKMMKTDDSTIKNSSEPTPPQDSHSMPLPNSSASKTSITQPPSSGTSLPPHHSPAIHLPPRSNNVFPQTAQVEPLELAKWITRKDNPASILLLDVRPRDMFRHACIKHKWMVQIEPLVLRKDVSSHKVQDSLVLNPEAEQQLFEQRDMFDLVVLYDQSSPSATHMNLPIKYLKDAIHELEFAKYLPCMPMMLAGGFDAWVADIGPRGVYCFNDNDFAAKGQDAVSKVGQGNPHTTIGAAKSSHPESYYEKTELLAVNHDIYDYVSCVTFLKHANISPSICDKFNYKQRSGHLQSMSRSNQVPQSQYQRQPYQYEYQYSNMPMHMPMPTVATKVIPNTIGSSPSDGNIATFSSRYPEISPNISTPTGPGLQRHNTFIDNPFHGFTATSNNMYDVPPMPTKPTRPLPPPPSSSLSTTSPPNRMPGPSLPPKPAFPNNNNNTHVGTGTNSRIAPVSNSSFSQLGGVLIGTTGLKNLGNTCYMNSIIQCLSGTVPFARYFISGMFKQHINKQNPLGTGGVLAERFAELLRVMWSENYNFISPVTFREALVRFAPQYSGTEQQDSQEFLNFLLDGIHEDLNATAQKRTISSSPDDPAEEARFELLPDYQASYLAWEKYMARNASVIVSLFQGQYRSRLSCLTCKTTSTTYNTFMSLSLPIPSKRAKLPGGGGGVTLYQCLDYFVKEEILEKSEAWRCPKCQKLRKASKTLTLSRLPDVLLIHLKRFSFDGPFRNKLETTIDFPTKNLDLTRYVPKTMIPPNTSPPTHNYDLYAVSNHYGSLTGGHYTACVRNGYRGEWHNFDDTRFSVCDESKVKGRAAYNLFYVRSTVK</sequence>
<evidence type="ECO:0000256" key="6">
    <source>
        <dbReference type="ARBA" id="ARBA00022801"/>
    </source>
</evidence>
<evidence type="ECO:0000256" key="2">
    <source>
        <dbReference type="ARBA" id="ARBA00009085"/>
    </source>
</evidence>
<dbReference type="EMBL" id="LT554584">
    <property type="protein sequence ID" value="SAM06308.1"/>
    <property type="molecule type" value="Genomic_DNA"/>
</dbReference>
<dbReference type="Pfam" id="PF08969">
    <property type="entry name" value="USP8_dimer"/>
    <property type="match status" value="1"/>
</dbReference>
<dbReference type="PROSITE" id="PS00973">
    <property type="entry name" value="USP_2"/>
    <property type="match status" value="1"/>
</dbReference>
<dbReference type="PANTHER" id="PTHR21646:SF95">
    <property type="entry name" value="UBIQUITIN CARBOXYL-TERMINAL HYDROLASE 4-RELATED"/>
    <property type="match status" value="1"/>
</dbReference>
<comment type="catalytic activity">
    <reaction evidence="1">
        <text>Thiol-dependent hydrolysis of ester, thioester, amide, peptide and isopeptide bonds formed by the C-terminal Gly of ubiquitin (a 76-residue protein attached to proteins as an intracellular targeting signal).</text>
        <dbReference type="EC" id="3.4.19.12"/>
    </reaction>
</comment>
<evidence type="ECO:0000256" key="1">
    <source>
        <dbReference type="ARBA" id="ARBA00000707"/>
    </source>
</evidence>
<feature type="domain" description="USP" evidence="10">
    <location>
        <begin position="645"/>
        <end position="999"/>
    </location>
</feature>
<organism evidence="11">
    <name type="scientific">Absidia glauca</name>
    <name type="common">Pin mould</name>
    <dbReference type="NCBI Taxonomy" id="4829"/>
    <lineage>
        <taxon>Eukaryota</taxon>
        <taxon>Fungi</taxon>
        <taxon>Fungi incertae sedis</taxon>
        <taxon>Mucoromycota</taxon>
        <taxon>Mucoromycotina</taxon>
        <taxon>Mucoromycetes</taxon>
        <taxon>Mucorales</taxon>
        <taxon>Cunninghamellaceae</taxon>
        <taxon>Absidia</taxon>
    </lineage>
</organism>
<dbReference type="Pfam" id="PF00443">
    <property type="entry name" value="UCH"/>
    <property type="match status" value="1"/>
</dbReference>
<dbReference type="STRING" id="4829.A0A168R913"/>
<evidence type="ECO:0000256" key="7">
    <source>
        <dbReference type="ARBA" id="ARBA00022807"/>
    </source>
</evidence>
<proteinExistence type="inferred from homology"/>
<dbReference type="PROSITE" id="PS50235">
    <property type="entry name" value="USP_3"/>
    <property type="match status" value="1"/>
</dbReference>
<feature type="compositionally biased region" description="Pro residues" evidence="8">
    <location>
        <begin position="571"/>
        <end position="586"/>
    </location>
</feature>
<feature type="compositionally biased region" description="Polar residues" evidence="8">
    <location>
        <begin position="188"/>
        <end position="224"/>
    </location>
</feature>
<feature type="region of interest" description="Disordered" evidence="8">
    <location>
        <begin position="149"/>
        <end position="243"/>
    </location>
</feature>
<evidence type="ECO:0000256" key="4">
    <source>
        <dbReference type="ARBA" id="ARBA00022670"/>
    </source>
</evidence>
<evidence type="ECO:0000256" key="3">
    <source>
        <dbReference type="ARBA" id="ARBA00012759"/>
    </source>
</evidence>
<accession>A0A168R913</accession>
<keyword evidence="12" id="KW-1185">Reference proteome</keyword>
<comment type="similarity">
    <text evidence="2">Belongs to the peptidase C19 family.</text>
</comment>
<dbReference type="PANTHER" id="PTHR21646">
    <property type="entry name" value="UBIQUITIN CARBOXYL-TERMINAL HYDROLASE"/>
    <property type="match status" value="1"/>
</dbReference>
<dbReference type="OMA" id="PFVHTYE"/>
<reference evidence="11" key="1">
    <citation type="submission" date="2016-04" db="EMBL/GenBank/DDBJ databases">
        <authorList>
            <person name="Evans L.H."/>
            <person name="Alamgir A."/>
            <person name="Owens N."/>
            <person name="Weber N.D."/>
            <person name="Virtaneva K."/>
            <person name="Barbian K."/>
            <person name="Babar A."/>
            <person name="Rosenke K."/>
        </authorList>
    </citation>
    <scope>NUCLEOTIDE SEQUENCE [LARGE SCALE GENOMIC DNA]</scope>
    <source>
        <strain evidence="11">CBS 101.48</strain>
    </source>
</reference>
<dbReference type="InterPro" id="IPR001394">
    <property type="entry name" value="Peptidase_C19_UCH"/>
</dbReference>
<evidence type="ECO:0000259" key="9">
    <source>
        <dbReference type="PROSITE" id="PS50206"/>
    </source>
</evidence>
<keyword evidence="5" id="KW-0833">Ubl conjugation pathway</keyword>
<keyword evidence="4" id="KW-0645">Protease</keyword>
<dbReference type="Gene3D" id="1.20.58.80">
    <property type="entry name" value="Phosphotransferase system, lactose/cellobiose-type IIA subunit"/>
    <property type="match status" value="1"/>
</dbReference>
<dbReference type="InterPro" id="IPR038765">
    <property type="entry name" value="Papain-like_cys_pep_sf"/>
</dbReference>
<dbReference type="GO" id="GO:0016579">
    <property type="term" value="P:protein deubiquitination"/>
    <property type="evidence" value="ECO:0007669"/>
    <property type="project" value="InterPro"/>
</dbReference>
<evidence type="ECO:0000313" key="12">
    <source>
        <dbReference type="Proteomes" id="UP000078561"/>
    </source>
</evidence>
<feature type="compositionally biased region" description="Pro residues" evidence="8">
    <location>
        <begin position="596"/>
        <end position="608"/>
    </location>
</feature>
<protein>
    <recommendedName>
        <fullName evidence="3">ubiquitinyl hydrolase 1</fullName>
        <ecNumber evidence="3">3.4.19.12</ecNumber>
    </recommendedName>
</protein>
<dbReference type="PROSITE" id="PS50206">
    <property type="entry name" value="RHODANESE_3"/>
    <property type="match status" value="1"/>
</dbReference>
<gene>
    <name evidence="11" type="primary">ABSGL_12196.1 scaffold 12718</name>
</gene>
<evidence type="ECO:0000256" key="8">
    <source>
        <dbReference type="SAM" id="MobiDB-lite"/>
    </source>
</evidence>
<dbReference type="Proteomes" id="UP000078561">
    <property type="component" value="Unassembled WGS sequence"/>
</dbReference>
<keyword evidence="7" id="KW-0788">Thiol protease</keyword>
<dbReference type="EC" id="3.4.19.12" evidence="3"/>
<dbReference type="InterPro" id="IPR018200">
    <property type="entry name" value="USP_CS"/>
</dbReference>
<dbReference type="SUPFAM" id="SSF52821">
    <property type="entry name" value="Rhodanese/Cell cycle control phosphatase"/>
    <property type="match status" value="1"/>
</dbReference>
<dbReference type="InterPro" id="IPR028889">
    <property type="entry name" value="USP"/>
</dbReference>
<evidence type="ECO:0000313" key="11">
    <source>
        <dbReference type="EMBL" id="SAM06308.1"/>
    </source>
</evidence>